<keyword evidence="4 10" id="KW-0347">Helicase</keyword>
<sequence>MPSDSESSSNSASDDESTSSSSVTKQTETKPLEKEEAEGESVISNKTFSELGINEELCSACTALGWTNATAIQSKSLPLTLAGRDVIGLAETGSGKTGSFALPILQNLMANPQRLYACVLAPTRELAFQIHEVFQGLGQHVGAKSICVVGGVDMMSQAIALANKPHIIVATPGRLVDHLENTKGFNLRQLKYLVMDEADRMLSMDFEEELNKILAEIPDSTSGRRTMLFSATMTSKVEKLQRASLSDPVRVEVSTKFQTPEKLLQQYLFIPAKYKDCYLSYIMNEFSGQSMLVFASTCNNAQRLTLLLRNLGFQAVCLHGQMSQPKRLGALTKFKSGSRDILICTDVASRGLDIPSVDIVINFDLPSNGKDYIHRVGRTARAGRSGRAIAMVTQYDVEVYQRLEVLLGTKLPAFEAEESTVLVFLERVSEAQRLATREMKELMASSSNHKNGKKRGKHSDDGEEGKMRGEARSSYSGGSSGKGGGYHNQRGGGNAKKKHKQKR</sequence>
<evidence type="ECO:0000256" key="8">
    <source>
        <dbReference type="ARBA" id="ARBA00024350"/>
    </source>
</evidence>
<feature type="compositionally biased region" description="Gly residues" evidence="11">
    <location>
        <begin position="478"/>
        <end position="494"/>
    </location>
</feature>
<feature type="region of interest" description="Disordered" evidence="11">
    <location>
        <begin position="443"/>
        <end position="503"/>
    </location>
</feature>
<feature type="short sequence motif" description="Q motif" evidence="9">
    <location>
        <begin position="46"/>
        <end position="74"/>
    </location>
</feature>
<evidence type="ECO:0000256" key="5">
    <source>
        <dbReference type="ARBA" id="ARBA00022840"/>
    </source>
</evidence>
<protein>
    <submittedName>
        <fullName evidence="15">Uncharacterized protein</fullName>
    </submittedName>
</protein>
<dbReference type="Pfam" id="PF00271">
    <property type="entry name" value="Helicase_C"/>
    <property type="match status" value="1"/>
</dbReference>
<dbReference type="Pfam" id="PF00270">
    <property type="entry name" value="DEAD"/>
    <property type="match status" value="1"/>
</dbReference>
<keyword evidence="3 10" id="KW-0378">Hydrolase</keyword>
<dbReference type="EMBL" id="BRXY01000035">
    <property type="protein sequence ID" value="GMH55674.1"/>
    <property type="molecule type" value="Genomic_DNA"/>
</dbReference>
<dbReference type="CDD" id="cd17954">
    <property type="entry name" value="DEADc_DDX47"/>
    <property type="match status" value="1"/>
</dbReference>
<feature type="region of interest" description="Disordered" evidence="11">
    <location>
        <begin position="1"/>
        <end position="43"/>
    </location>
</feature>
<dbReference type="GO" id="GO:0005524">
    <property type="term" value="F:ATP binding"/>
    <property type="evidence" value="ECO:0007669"/>
    <property type="project" value="UniProtKB-KW"/>
</dbReference>
<feature type="compositionally biased region" description="Low complexity" evidence="11">
    <location>
        <begin position="1"/>
        <end position="22"/>
    </location>
</feature>
<reference evidence="16" key="1">
    <citation type="journal article" date="2023" name="Commun. Biol.">
        <title>Genome analysis of Parmales, the sister group of diatoms, reveals the evolutionary specialization of diatoms from phago-mixotrophs to photoautotrophs.</title>
        <authorList>
            <person name="Ban H."/>
            <person name="Sato S."/>
            <person name="Yoshikawa S."/>
            <person name="Yamada K."/>
            <person name="Nakamura Y."/>
            <person name="Ichinomiya M."/>
            <person name="Sato N."/>
            <person name="Blanc-Mathieu R."/>
            <person name="Endo H."/>
            <person name="Kuwata A."/>
            <person name="Ogata H."/>
        </authorList>
    </citation>
    <scope>NUCLEOTIDE SEQUENCE [LARGE SCALE GENOMIC DNA]</scope>
    <source>
        <strain evidence="16">NIES 3701</strain>
    </source>
</reference>
<dbReference type="GO" id="GO:0003724">
    <property type="term" value="F:RNA helicase activity"/>
    <property type="evidence" value="ECO:0007669"/>
    <property type="project" value="InterPro"/>
</dbReference>
<feature type="compositionally biased region" description="Basic and acidic residues" evidence="11">
    <location>
        <begin position="458"/>
        <end position="471"/>
    </location>
</feature>
<evidence type="ECO:0000256" key="2">
    <source>
        <dbReference type="ARBA" id="ARBA00022741"/>
    </source>
</evidence>
<dbReference type="InterPro" id="IPR027417">
    <property type="entry name" value="P-loop_NTPase"/>
</dbReference>
<evidence type="ECO:0000256" key="3">
    <source>
        <dbReference type="ARBA" id="ARBA00022801"/>
    </source>
</evidence>
<dbReference type="InterPro" id="IPR001650">
    <property type="entry name" value="Helicase_C-like"/>
</dbReference>
<proteinExistence type="inferred from homology"/>
<evidence type="ECO:0000259" key="14">
    <source>
        <dbReference type="PROSITE" id="PS51195"/>
    </source>
</evidence>
<dbReference type="InterPro" id="IPR050079">
    <property type="entry name" value="DEAD_box_RNA_helicase"/>
</dbReference>
<dbReference type="GO" id="GO:0005829">
    <property type="term" value="C:cytosol"/>
    <property type="evidence" value="ECO:0007669"/>
    <property type="project" value="TreeGrafter"/>
</dbReference>
<dbReference type="PROSITE" id="PS51194">
    <property type="entry name" value="HELICASE_CTER"/>
    <property type="match status" value="1"/>
</dbReference>
<evidence type="ECO:0000259" key="13">
    <source>
        <dbReference type="PROSITE" id="PS51194"/>
    </source>
</evidence>
<name>A0A9W6ZSB3_9STRA</name>
<evidence type="ECO:0000256" key="11">
    <source>
        <dbReference type="SAM" id="MobiDB-lite"/>
    </source>
</evidence>
<dbReference type="CDD" id="cd18787">
    <property type="entry name" value="SF2_C_DEAD"/>
    <property type="match status" value="1"/>
</dbReference>
<dbReference type="Proteomes" id="UP001165085">
    <property type="component" value="Unassembled WGS sequence"/>
</dbReference>
<dbReference type="InterPro" id="IPR014014">
    <property type="entry name" value="RNA_helicase_DEAD_Q_motif"/>
</dbReference>
<comment type="caution">
    <text evidence="15">The sequence shown here is derived from an EMBL/GenBank/DDBJ whole genome shotgun (WGS) entry which is preliminary data.</text>
</comment>
<evidence type="ECO:0000256" key="9">
    <source>
        <dbReference type="PROSITE-ProRule" id="PRU00552"/>
    </source>
</evidence>
<dbReference type="SMART" id="SM00490">
    <property type="entry name" value="HELICc"/>
    <property type="match status" value="1"/>
</dbReference>
<dbReference type="PANTHER" id="PTHR47959">
    <property type="entry name" value="ATP-DEPENDENT RNA HELICASE RHLE-RELATED"/>
    <property type="match status" value="1"/>
</dbReference>
<evidence type="ECO:0000313" key="16">
    <source>
        <dbReference type="Proteomes" id="UP001165085"/>
    </source>
</evidence>
<dbReference type="SUPFAM" id="SSF52540">
    <property type="entry name" value="P-loop containing nucleoside triphosphate hydrolases"/>
    <property type="match status" value="1"/>
</dbReference>
<dbReference type="GO" id="GO:0016787">
    <property type="term" value="F:hydrolase activity"/>
    <property type="evidence" value="ECO:0007669"/>
    <property type="project" value="UniProtKB-KW"/>
</dbReference>
<dbReference type="PROSITE" id="PS51195">
    <property type="entry name" value="Q_MOTIF"/>
    <property type="match status" value="1"/>
</dbReference>
<keyword evidence="5 10" id="KW-0067">ATP-binding</keyword>
<evidence type="ECO:0000313" key="15">
    <source>
        <dbReference type="EMBL" id="GMH55674.1"/>
    </source>
</evidence>
<evidence type="ECO:0000256" key="1">
    <source>
        <dbReference type="ARBA" id="ARBA00004123"/>
    </source>
</evidence>
<dbReference type="PANTHER" id="PTHR47959:SF20">
    <property type="entry name" value="RNA HELICASE"/>
    <property type="match status" value="1"/>
</dbReference>
<evidence type="ECO:0000256" key="6">
    <source>
        <dbReference type="ARBA" id="ARBA00022884"/>
    </source>
</evidence>
<dbReference type="AlphaFoldDB" id="A0A9W6ZSB3"/>
<dbReference type="Gene3D" id="3.40.50.300">
    <property type="entry name" value="P-loop containing nucleotide triphosphate hydrolases"/>
    <property type="match status" value="2"/>
</dbReference>
<dbReference type="PROSITE" id="PS00039">
    <property type="entry name" value="DEAD_ATP_HELICASE"/>
    <property type="match status" value="1"/>
</dbReference>
<feature type="domain" description="Helicase C-terminal" evidence="13">
    <location>
        <begin position="262"/>
        <end position="422"/>
    </location>
</feature>
<feature type="domain" description="Helicase ATP-binding" evidence="12">
    <location>
        <begin position="77"/>
        <end position="251"/>
    </location>
</feature>
<dbReference type="InterPro" id="IPR044765">
    <property type="entry name" value="DDX47/Rrp3_DEADc"/>
</dbReference>
<evidence type="ECO:0000256" key="7">
    <source>
        <dbReference type="ARBA" id="ARBA00023242"/>
    </source>
</evidence>
<evidence type="ECO:0000256" key="10">
    <source>
        <dbReference type="RuleBase" id="RU000492"/>
    </source>
</evidence>
<comment type="subcellular location">
    <subcellularLocation>
        <location evidence="1">Nucleus</location>
    </subcellularLocation>
</comment>
<dbReference type="GO" id="GO:0005634">
    <property type="term" value="C:nucleus"/>
    <property type="evidence" value="ECO:0007669"/>
    <property type="project" value="UniProtKB-SubCell"/>
</dbReference>
<dbReference type="SMART" id="SM00487">
    <property type="entry name" value="DEXDc"/>
    <property type="match status" value="1"/>
</dbReference>
<dbReference type="GO" id="GO:0003723">
    <property type="term" value="F:RNA binding"/>
    <property type="evidence" value="ECO:0007669"/>
    <property type="project" value="UniProtKB-KW"/>
</dbReference>
<keyword evidence="6" id="KW-0694">RNA-binding</keyword>
<dbReference type="InterPro" id="IPR011545">
    <property type="entry name" value="DEAD/DEAH_box_helicase_dom"/>
</dbReference>
<feature type="domain" description="DEAD-box RNA helicase Q" evidence="14">
    <location>
        <begin position="46"/>
        <end position="74"/>
    </location>
</feature>
<dbReference type="OrthoDB" id="10261904at2759"/>
<evidence type="ECO:0000259" key="12">
    <source>
        <dbReference type="PROSITE" id="PS51192"/>
    </source>
</evidence>
<evidence type="ECO:0000256" key="4">
    <source>
        <dbReference type="ARBA" id="ARBA00022806"/>
    </source>
</evidence>
<keyword evidence="7" id="KW-0539">Nucleus</keyword>
<keyword evidence="16" id="KW-1185">Reference proteome</keyword>
<comment type="similarity">
    <text evidence="8">Belongs to the DEAD box helicase family. DDX47/RRP3 subfamily.</text>
</comment>
<keyword evidence="2 10" id="KW-0547">Nucleotide-binding</keyword>
<dbReference type="PROSITE" id="PS51192">
    <property type="entry name" value="HELICASE_ATP_BIND_1"/>
    <property type="match status" value="1"/>
</dbReference>
<dbReference type="InterPro" id="IPR014001">
    <property type="entry name" value="Helicase_ATP-bd"/>
</dbReference>
<dbReference type="InterPro" id="IPR000629">
    <property type="entry name" value="RNA-helicase_DEAD-box_CS"/>
</dbReference>
<organism evidence="15 16">
    <name type="scientific">Triparma strigata</name>
    <dbReference type="NCBI Taxonomy" id="1606541"/>
    <lineage>
        <taxon>Eukaryota</taxon>
        <taxon>Sar</taxon>
        <taxon>Stramenopiles</taxon>
        <taxon>Ochrophyta</taxon>
        <taxon>Bolidophyceae</taxon>
        <taxon>Parmales</taxon>
        <taxon>Triparmaceae</taxon>
        <taxon>Triparma</taxon>
    </lineage>
</organism>
<gene>
    <name evidence="15" type="ORF">TrST_g11597</name>
</gene>
<accession>A0A9W6ZSB3</accession>